<keyword evidence="2" id="KW-1003">Cell membrane</keyword>
<protein>
    <recommendedName>
        <fullName evidence="9">Flippase-like domain-containing protein</fullName>
    </recommendedName>
</protein>
<sequence>MITKSGAVLRAHWKPILHWAVAAVALAALATQAPGLSHDVVMAGEPLAHLRWPWMVLAVVAGLGGLALYGEMHRQLLMVGGARLSVPTIQGITFAQNAISNTVPVVGGAGALAYAIDQLRQQRVDAPLASWAVFVAGVLDTVALLALAVLGLGWAVHVPMIVVVAGVAVIVVGAAGCWMVLTHPAVLQRAMQVILVASSHIPGLCRACRVTWTRRAEESARRLSARIAMLRPNGRRWLLLGGLVITSWVLDFLTLIAAVAAVGSPVPLSVLVLGFLIVQGSIALQIFPGGAGLASAGLLGVMVAAGIAAAPAAASALVYRGISWLALALVGWVVYVMRIHTGPVAMHRHSAEYGEA</sequence>
<comment type="subcellular location">
    <subcellularLocation>
        <location evidence="1">Cell membrane</location>
        <topology evidence="1">Multi-pass membrane protein</topology>
    </subcellularLocation>
</comment>
<dbReference type="RefSeq" id="WP_184731569.1">
    <property type="nucleotide sequence ID" value="NZ_JACHIW010000002.1"/>
</dbReference>
<name>A0A840QEM3_9PSEU</name>
<dbReference type="GO" id="GO:0005886">
    <property type="term" value="C:plasma membrane"/>
    <property type="evidence" value="ECO:0007669"/>
    <property type="project" value="UniProtKB-SubCell"/>
</dbReference>
<keyword evidence="5 6" id="KW-0472">Membrane</keyword>
<dbReference type="InterPro" id="IPR022791">
    <property type="entry name" value="L-PG_synthase/AglD"/>
</dbReference>
<feature type="transmembrane region" description="Helical" evidence="6">
    <location>
        <begin position="160"/>
        <end position="181"/>
    </location>
</feature>
<feature type="transmembrane region" description="Helical" evidence="6">
    <location>
        <begin position="51"/>
        <end position="69"/>
    </location>
</feature>
<dbReference type="NCBIfam" id="TIGR00374">
    <property type="entry name" value="flippase-like domain"/>
    <property type="match status" value="1"/>
</dbReference>
<keyword evidence="4 6" id="KW-1133">Transmembrane helix</keyword>
<keyword evidence="3 6" id="KW-0812">Transmembrane</keyword>
<organism evidence="7 8">
    <name type="scientific">Saccharopolyspora phatthalungensis</name>
    <dbReference type="NCBI Taxonomy" id="664693"/>
    <lineage>
        <taxon>Bacteria</taxon>
        <taxon>Bacillati</taxon>
        <taxon>Actinomycetota</taxon>
        <taxon>Actinomycetes</taxon>
        <taxon>Pseudonocardiales</taxon>
        <taxon>Pseudonocardiaceae</taxon>
        <taxon>Saccharopolyspora</taxon>
    </lineage>
</organism>
<feature type="transmembrane region" description="Helical" evidence="6">
    <location>
        <begin position="317"/>
        <end position="337"/>
    </location>
</feature>
<evidence type="ECO:0000313" key="8">
    <source>
        <dbReference type="Proteomes" id="UP000584374"/>
    </source>
</evidence>
<evidence type="ECO:0000256" key="1">
    <source>
        <dbReference type="ARBA" id="ARBA00004651"/>
    </source>
</evidence>
<evidence type="ECO:0000256" key="6">
    <source>
        <dbReference type="SAM" id="Phobius"/>
    </source>
</evidence>
<feature type="transmembrane region" description="Helical" evidence="6">
    <location>
        <begin position="266"/>
        <end position="284"/>
    </location>
</feature>
<evidence type="ECO:0000256" key="3">
    <source>
        <dbReference type="ARBA" id="ARBA00022692"/>
    </source>
</evidence>
<dbReference type="EMBL" id="JACHIW010000002">
    <property type="protein sequence ID" value="MBB5159264.1"/>
    <property type="molecule type" value="Genomic_DNA"/>
</dbReference>
<evidence type="ECO:0008006" key="9">
    <source>
        <dbReference type="Google" id="ProtNLM"/>
    </source>
</evidence>
<gene>
    <name evidence="7" type="ORF">BJ970_006863</name>
</gene>
<dbReference type="PANTHER" id="PTHR39087">
    <property type="entry name" value="UPF0104 MEMBRANE PROTEIN MJ1595"/>
    <property type="match status" value="1"/>
</dbReference>
<feature type="transmembrane region" description="Helical" evidence="6">
    <location>
        <begin position="291"/>
        <end position="311"/>
    </location>
</feature>
<accession>A0A840QEM3</accession>
<evidence type="ECO:0000313" key="7">
    <source>
        <dbReference type="EMBL" id="MBB5159264.1"/>
    </source>
</evidence>
<keyword evidence="8" id="KW-1185">Reference proteome</keyword>
<dbReference type="PANTHER" id="PTHR39087:SF2">
    <property type="entry name" value="UPF0104 MEMBRANE PROTEIN MJ1595"/>
    <property type="match status" value="1"/>
</dbReference>
<evidence type="ECO:0000256" key="2">
    <source>
        <dbReference type="ARBA" id="ARBA00022475"/>
    </source>
</evidence>
<evidence type="ECO:0000256" key="5">
    <source>
        <dbReference type="ARBA" id="ARBA00023136"/>
    </source>
</evidence>
<proteinExistence type="predicted"/>
<feature type="transmembrane region" description="Helical" evidence="6">
    <location>
        <begin position="128"/>
        <end position="154"/>
    </location>
</feature>
<feature type="transmembrane region" description="Helical" evidence="6">
    <location>
        <begin position="237"/>
        <end position="260"/>
    </location>
</feature>
<dbReference type="Proteomes" id="UP000584374">
    <property type="component" value="Unassembled WGS sequence"/>
</dbReference>
<reference evidence="7 8" key="1">
    <citation type="submission" date="2020-08" db="EMBL/GenBank/DDBJ databases">
        <title>Sequencing the genomes of 1000 actinobacteria strains.</title>
        <authorList>
            <person name="Klenk H.-P."/>
        </authorList>
    </citation>
    <scope>NUCLEOTIDE SEQUENCE [LARGE SCALE GENOMIC DNA]</scope>
    <source>
        <strain evidence="7 8">DSM 45584</strain>
    </source>
</reference>
<dbReference type="Pfam" id="PF03706">
    <property type="entry name" value="LPG_synthase_TM"/>
    <property type="match status" value="1"/>
</dbReference>
<comment type="caution">
    <text evidence="7">The sequence shown here is derived from an EMBL/GenBank/DDBJ whole genome shotgun (WGS) entry which is preliminary data.</text>
</comment>
<dbReference type="AlphaFoldDB" id="A0A840QEM3"/>
<evidence type="ECO:0000256" key="4">
    <source>
        <dbReference type="ARBA" id="ARBA00022989"/>
    </source>
</evidence>